<keyword evidence="1" id="KW-0812">Transmembrane</keyword>
<name>A0A1C4B4I5_BACTU</name>
<keyword evidence="1" id="KW-1133">Transmembrane helix</keyword>
<gene>
    <name evidence="2" type="ORF">BTT61001_01092</name>
</gene>
<evidence type="ECO:0000313" key="2">
    <source>
        <dbReference type="EMBL" id="SCC01783.1"/>
    </source>
</evidence>
<evidence type="ECO:0000313" key="3">
    <source>
        <dbReference type="Proteomes" id="UP000195991"/>
    </source>
</evidence>
<dbReference type="AlphaFoldDB" id="A0A1C4B4I5"/>
<keyword evidence="1" id="KW-0472">Membrane</keyword>
<sequence>MKKVNYNLYFKYMTSSFVVLVVALPTLRNMLWP</sequence>
<proteinExistence type="predicted"/>
<protein>
    <submittedName>
        <fullName evidence="2">Uncharacterized protein</fullName>
    </submittedName>
</protein>
<dbReference type="Proteomes" id="UP000195991">
    <property type="component" value="Unassembled WGS sequence"/>
</dbReference>
<feature type="transmembrane region" description="Helical" evidence="1">
    <location>
        <begin position="12"/>
        <end position="31"/>
    </location>
</feature>
<evidence type="ECO:0000256" key="1">
    <source>
        <dbReference type="SAM" id="Phobius"/>
    </source>
</evidence>
<organism evidence="2 3">
    <name type="scientific">Bacillus thuringiensis</name>
    <dbReference type="NCBI Taxonomy" id="1428"/>
    <lineage>
        <taxon>Bacteria</taxon>
        <taxon>Bacillati</taxon>
        <taxon>Bacillota</taxon>
        <taxon>Bacilli</taxon>
        <taxon>Bacillales</taxon>
        <taxon>Bacillaceae</taxon>
        <taxon>Bacillus</taxon>
        <taxon>Bacillus cereus group</taxon>
    </lineage>
</organism>
<accession>A0A1C4B4I5</accession>
<dbReference type="EMBL" id="FMBI01000024">
    <property type="protein sequence ID" value="SCC01783.1"/>
    <property type="molecule type" value="Genomic_DNA"/>
</dbReference>
<reference evidence="2 3" key="1">
    <citation type="submission" date="2016-08" db="EMBL/GenBank/DDBJ databases">
        <authorList>
            <person name="Seilhamer J.J."/>
        </authorList>
    </citation>
    <scope>NUCLEOTIDE SEQUENCE [LARGE SCALE GENOMIC DNA]</scope>
    <source>
        <strain evidence="2 3">IEBC_T61001</strain>
    </source>
</reference>